<keyword evidence="2" id="KW-0808">Transferase</keyword>
<evidence type="ECO:0000256" key="4">
    <source>
        <dbReference type="ARBA" id="ARBA00022777"/>
    </source>
</evidence>
<proteinExistence type="predicted"/>
<dbReference type="PROSITE" id="PS00108">
    <property type="entry name" value="PROTEIN_KINASE_ST"/>
    <property type="match status" value="1"/>
</dbReference>
<dbReference type="PROSITE" id="PS50011">
    <property type="entry name" value="PROTEIN_KINASE_DOM"/>
    <property type="match status" value="1"/>
</dbReference>
<keyword evidence="3" id="KW-0547">Nucleotide-binding</keyword>
<dbReference type="SMART" id="SM00220">
    <property type="entry name" value="S_TKc"/>
    <property type="match status" value="1"/>
</dbReference>
<dbReference type="GO" id="GO:0005524">
    <property type="term" value="F:ATP binding"/>
    <property type="evidence" value="ECO:0007669"/>
    <property type="project" value="UniProtKB-KW"/>
</dbReference>
<comment type="caution">
    <text evidence="7">The sequence shown here is derived from an EMBL/GenBank/DDBJ whole genome shotgun (WGS) entry which is preliminary data.</text>
</comment>
<dbReference type="GO" id="GO:0005634">
    <property type="term" value="C:nucleus"/>
    <property type="evidence" value="ECO:0007669"/>
    <property type="project" value="TreeGrafter"/>
</dbReference>
<evidence type="ECO:0000259" key="6">
    <source>
        <dbReference type="PROSITE" id="PS50011"/>
    </source>
</evidence>
<keyword evidence="1" id="KW-0723">Serine/threonine-protein kinase</keyword>
<evidence type="ECO:0000256" key="5">
    <source>
        <dbReference type="ARBA" id="ARBA00022840"/>
    </source>
</evidence>
<dbReference type="Proteomes" id="UP001295684">
    <property type="component" value="Unassembled WGS sequence"/>
</dbReference>
<evidence type="ECO:0000256" key="3">
    <source>
        <dbReference type="ARBA" id="ARBA00022741"/>
    </source>
</evidence>
<keyword evidence="5" id="KW-0067">ATP-binding</keyword>
<evidence type="ECO:0000313" key="7">
    <source>
        <dbReference type="EMBL" id="CAI2372785.1"/>
    </source>
</evidence>
<name>A0AAD2CVL7_EUPCR</name>
<dbReference type="PANTHER" id="PTHR24345">
    <property type="entry name" value="SERINE/THREONINE-PROTEIN KINASE PLK"/>
    <property type="match status" value="1"/>
</dbReference>
<dbReference type="SUPFAM" id="SSF56112">
    <property type="entry name" value="Protein kinase-like (PK-like)"/>
    <property type="match status" value="1"/>
</dbReference>
<sequence length="359" mass="40449">MNSSTEYEEVLKLVSELSIDKLHSFPGNDAAPLDGKTLYTSPNSVVYLEGLATDNEPALNNSPRKNELCVVKTVKEEAFCYLLSKEYKILKELNHPHIIKPIDFCHDRALKEQTASLYLPYYPKGELFQLVKSKNGLGEPLSCLYLKQIASAIEYLHEMNIAHRDIKLENILIDDSSNLKLIDFGFCYLSQYQFDEEQNKDIQTKVLESSIEANIMGTAGYLSPELIELTNSGVLAICESTDKIAEKLEILKAGDIFALGVTLFTMVVGVAPFATASKNDANYRALLLGKKRRCDWFWKKHIVAKSMNEKGLLSEEFKNLVEEMLDPNLSDRMGITSVVNHPFLNKFAQSSCDEVYSSY</sequence>
<dbReference type="InterPro" id="IPR008271">
    <property type="entry name" value="Ser/Thr_kinase_AS"/>
</dbReference>
<dbReference type="InterPro" id="IPR011009">
    <property type="entry name" value="Kinase-like_dom_sf"/>
</dbReference>
<dbReference type="GO" id="GO:0004674">
    <property type="term" value="F:protein serine/threonine kinase activity"/>
    <property type="evidence" value="ECO:0007669"/>
    <property type="project" value="UniProtKB-KW"/>
</dbReference>
<dbReference type="Gene3D" id="1.10.510.10">
    <property type="entry name" value="Transferase(Phosphotransferase) domain 1"/>
    <property type="match status" value="1"/>
</dbReference>
<evidence type="ECO:0000256" key="1">
    <source>
        <dbReference type="ARBA" id="ARBA00022527"/>
    </source>
</evidence>
<dbReference type="EMBL" id="CAMPGE010014090">
    <property type="protein sequence ID" value="CAI2372785.1"/>
    <property type="molecule type" value="Genomic_DNA"/>
</dbReference>
<accession>A0AAD2CVL7</accession>
<reference evidence="7" key="1">
    <citation type="submission" date="2023-07" db="EMBL/GenBank/DDBJ databases">
        <authorList>
            <consortium name="AG Swart"/>
            <person name="Singh M."/>
            <person name="Singh A."/>
            <person name="Seah K."/>
            <person name="Emmerich C."/>
        </authorList>
    </citation>
    <scope>NUCLEOTIDE SEQUENCE</scope>
    <source>
        <strain evidence="7">DP1</strain>
    </source>
</reference>
<dbReference type="AlphaFoldDB" id="A0AAD2CVL7"/>
<keyword evidence="4" id="KW-0418">Kinase</keyword>
<dbReference type="InterPro" id="IPR000719">
    <property type="entry name" value="Prot_kinase_dom"/>
</dbReference>
<protein>
    <recommendedName>
        <fullName evidence="6">Protein kinase domain-containing protein</fullName>
    </recommendedName>
</protein>
<dbReference type="Pfam" id="PF00069">
    <property type="entry name" value="Pkinase"/>
    <property type="match status" value="1"/>
</dbReference>
<dbReference type="PANTHER" id="PTHR24345:SF0">
    <property type="entry name" value="CELL CYCLE SERINE_THREONINE-PROTEIN KINASE CDC5_MSD2"/>
    <property type="match status" value="1"/>
</dbReference>
<feature type="domain" description="Protein kinase" evidence="6">
    <location>
        <begin position="45"/>
        <end position="344"/>
    </location>
</feature>
<keyword evidence="8" id="KW-1185">Reference proteome</keyword>
<organism evidence="7 8">
    <name type="scientific">Euplotes crassus</name>
    <dbReference type="NCBI Taxonomy" id="5936"/>
    <lineage>
        <taxon>Eukaryota</taxon>
        <taxon>Sar</taxon>
        <taxon>Alveolata</taxon>
        <taxon>Ciliophora</taxon>
        <taxon>Intramacronucleata</taxon>
        <taxon>Spirotrichea</taxon>
        <taxon>Hypotrichia</taxon>
        <taxon>Euplotida</taxon>
        <taxon>Euplotidae</taxon>
        <taxon>Moneuplotes</taxon>
    </lineage>
</organism>
<evidence type="ECO:0000313" key="8">
    <source>
        <dbReference type="Proteomes" id="UP001295684"/>
    </source>
</evidence>
<gene>
    <name evidence="7" type="ORF">ECRASSUSDP1_LOCUS14118</name>
</gene>
<evidence type="ECO:0000256" key="2">
    <source>
        <dbReference type="ARBA" id="ARBA00022679"/>
    </source>
</evidence>